<dbReference type="EMBL" id="BMPP01000016">
    <property type="protein sequence ID" value="GGK37077.1"/>
    <property type="molecule type" value="Genomic_DNA"/>
</dbReference>
<evidence type="ECO:0000313" key="1">
    <source>
        <dbReference type="EMBL" id="GGK37077.1"/>
    </source>
</evidence>
<accession>A0ABQ2F0Z2</accession>
<sequence length="72" mass="8023">MLRYAPRDRLPVVARTPALHMRKPSPSITKYHDTYPPELATTDELKALGLKPGTFTPAALLEYHRPPDVSGV</sequence>
<organism evidence="1 2">
    <name type="scientific">Deinococcus malanensis</name>
    <dbReference type="NCBI Taxonomy" id="1706855"/>
    <lineage>
        <taxon>Bacteria</taxon>
        <taxon>Thermotogati</taxon>
        <taxon>Deinococcota</taxon>
        <taxon>Deinococci</taxon>
        <taxon>Deinococcales</taxon>
        <taxon>Deinococcaceae</taxon>
        <taxon>Deinococcus</taxon>
    </lineage>
</organism>
<name>A0ABQ2F0Z2_9DEIO</name>
<keyword evidence="2" id="KW-1185">Reference proteome</keyword>
<dbReference type="Proteomes" id="UP000647587">
    <property type="component" value="Unassembled WGS sequence"/>
</dbReference>
<reference evidence="2" key="1">
    <citation type="journal article" date="2019" name="Int. J. Syst. Evol. Microbiol.">
        <title>The Global Catalogue of Microorganisms (GCM) 10K type strain sequencing project: providing services to taxonomists for standard genome sequencing and annotation.</title>
        <authorList>
            <consortium name="The Broad Institute Genomics Platform"/>
            <consortium name="The Broad Institute Genome Sequencing Center for Infectious Disease"/>
            <person name="Wu L."/>
            <person name="Ma J."/>
        </authorList>
    </citation>
    <scope>NUCLEOTIDE SEQUENCE [LARGE SCALE GENOMIC DNA]</scope>
    <source>
        <strain evidence="2">JCM 30331</strain>
    </source>
</reference>
<comment type="caution">
    <text evidence="1">The sequence shown here is derived from an EMBL/GenBank/DDBJ whole genome shotgun (WGS) entry which is preliminary data.</text>
</comment>
<gene>
    <name evidence="1" type="ORF">GCM10008955_33730</name>
</gene>
<evidence type="ECO:0000313" key="2">
    <source>
        <dbReference type="Proteomes" id="UP000647587"/>
    </source>
</evidence>
<proteinExistence type="predicted"/>
<protein>
    <submittedName>
        <fullName evidence="1">Uncharacterized protein</fullName>
    </submittedName>
</protein>